<dbReference type="Pfam" id="PF00092">
    <property type="entry name" value="VWA"/>
    <property type="match status" value="1"/>
</dbReference>
<evidence type="ECO:0000259" key="3">
    <source>
        <dbReference type="PROSITE" id="PS50234"/>
    </source>
</evidence>
<dbReference type="SUPFAM" id="SSF53300">
    <property type="entry name" value="vWA-like"/>
    <property type="match status" value="1"/>
</dbReference>
<dbReference type="CDD" id="cd00198">
    <property type="entry name" value="vWFA"/>
    <property type="match status" value="1"/>
</dbReference>
<feature type="transmembrane region" description="Helical" evidence="1">
    <location>
        <begin position="1054"/>
        <end position="1074"/>
    </location>
</feature>
<name>A0A6J8EDU6_MYTCO</name>
<dbReference type="GO" id="GO:0005245">
    <property type="term" value="F:voltage-gated calcium channel activity"/>
    <property type="evidence" value="ECO:0007669"/>
    <property type="project" value="TreeGrafter"/>
</dbReference>
<dbReference type="SUPFAM" id="SSF103190">
    <property type="entry name" value="Sensory domain-like"/>
    <property type="match status" value="1"/>
</dbReference>
<gene>
    <name evidence="4" type="ORF">MCOR_50595</name>
</gene>
<dbReference type="GO" id="GO:0005891">
    <property type="term" value="C:voltage-gated calcium channel complex"/>
    <property type="evidence" value="ECO:0007669"/>
    <property type="project" value="TreeGrafter"/>
</dbReference>
<dbReference type="PANTHER" id="PTHR10166">
    <property type="entry name" value="VOLTAGE-DEPENDENT CALCIUM CHANNEL SUBUNIT ALPHA-2/DELTA-RELATED"/>
    <property type="match status" value="1"/>
</dbReference>
<keyword evidence="5" id="KW-1185">Reference proteome</keyword>
<feature type="signal peptide" evidence="2">
    <location>
        <begin position="1"/>
        <end position="20"/>
    </location>
</feature>
<evidence type="ECO:0000256" key="2">
    <source>
        <dbReference type="SAM" id="SignalP"/>
    </source>
</evidence>
<dbReference type="Gene3D" id="3.40.50.410">
    <property type="entry name" value="von Willebrand factor, type A domain"/>
    <property type="match status" value="1"/>
</dbReference>
<dbReference type="SMART" id="SM00327">
    <property type="entry name" value="VWA"/>
    <property type="match status" value="1"/>
</dbReference>
<feature type="chain" id="PRO_5026959380" description="VWFA domain-containing protein" evidence="2">
    <location>
        <begin position="21"/>
        <end position="1131"/>
    </location>
</feature>
<keyword evidence="2" id="KW-0732">Signal</keyword>
<accession>A0A6J8EDU6</accession>
<dbReference type="Gene3D" id="3.30.450.20">
    <property type="entry name" value="PAS domain"/>
    <property type="match status" value="3"/>
</dbReference>
<dbReference type="InterPro" id="IPR051173">
    <property type="entry name" value="Ca_channel_alpha-2/delta"/>
</dbReference>
<dbReference type="OrthoDB" id="6060175at2759"/>
<dbReference type="PROSITE" id="PS50234">
    <property type="entry name" value="VWFA"/>
    <property type="match status" value="1"/>
</dbReference>
<evidence type="ECO:0000313" key="5">
    <source>
        <dbReference type="Proteomes" id="UP000507470"/>
    </source>
</evidence>
<keyword evidence="1" id="KW-0812">Transmembrane</keyword>
<reference evidence="4 5" key="1">
    <citation type="submission" date="2020-06" db="EMBL/GenBank/DDBJ databases">
        <authorList>
            <person name="Li R."/>
            <person name="Bekaert M."/>
        </authorList>
    </citation>
    <scope>NUCLEOTIDE SEQUENCE [LARGE SCALE GENOMIC DNA]</scope>
    <source>
        <strain evidence="5">wild</strain>
    </source>
</reference>
<dbReference type="Proteomes" id="UP000507470">
    <property type="component" value="Unassembled WGS sequence"/>
</dbReference>
<dbReference type="EMBL" id="CACVKT020008878">
    <property type="protein sequence ID" value="CAC5418136.1"/>
    <property type="molecule type" value="Genomic_DNA"/>
</dbReference>
<keyword evidence="1" id="KW-0472">Membrane</keyword>
<dbReference type="InterPro" id="IPR002035">
    <property type="entry name" value="VWF_A"/>
</dbReference>
<dbReference type="InterPro" id="IPR029151">
    <property type="entry name" value="Sensor-like_sf"/>
</dbReference>
<organism evidence="4 5">
    <name type="scientific">Mytilus coruscus</name>
    <name type="common">Sea mussel</name>
    <dbReference type="NCBI Taxonomy" id="42192"/>
    <lineage>
        <taxon>Eukaryota</taxon>
        <taxon>Metazoa</taxon>
        <taxon>Spiralia</taxon>
        <taxon>Lophotrochozoa</taxon>
        <taxon>Mollusca</taxon>
        <taxon>Bivalvia</taxon>
        <taxon>Autobranchia</taxon>
        <taxon>Pteriomorphia</taxon>
        <taxon>Mytilida</taxon>
        <taxon>Mytiloidea</taxon>
        <taxon>Mytilidae</taxon>
        <taxon>Mytilinae</taxon>
        <taxon>Mytilus</taxon>
    </lineage>
</organism>
<dbReference type="PANTHER" id="PTHR10166:SF66">
    <property type="entry name" value="VWFA AND CACHE DOMAIN-CONTAINING PROTEIN CG16868"/>
    <property type="match status" value="1"/>
</dbReference>
<dbReference type="AlphaFoldDB" id="A0A6J8EDU6"/>
<sequence>MMKILLILTILIGSLTCVIAVDSIDGNLLAEELRKIKKGIGVDYLQEEFDKIPYVQISGTGTEILQRIQSNLNTALTNLNTVLDNVKSKIVSENQDSSSTNLPNCCDLSDDQLTYALEFQTKVDFSQACVTTSPTVTDNLKYPTDLISDIMKKDYQDNKNVLWQHYSTREGVFVLYPATKLRNCQNFDPRFTTPYASTASPSDKDVVVVIDTSASMRQSSAVTQKTKIVIAKEAANNVIQTLKPNDRVGLVTFNQDAFSPCGNSYHSCYQSEMAFATKENTDKLKDYVFSIDTGSSVSNFGKALVAAFKFFNSSDDTIKVQNRDQVILFISDGKSTSGSDPVQVISTENSKLQNKISIFTYLIGQDEQAKIQLQNMSNQTLHDPSFGPKQIGHFENFDFAESKQKLLSVKLATFYEHLSTNGQSDQSTFTSPYVDPFSQIGLITSLCRTVKVAAGFHGVICTDVKISELLTEIEYFSEEEYSYGFMIDGTGRVLMHPLLPNAAFVKSTEDPVLVDISVLERAPEAQSVIESMKSGGAGSKEFNKFFIKPRGKLVNDGSKDVNLKAQLFWGPIPQSNFSLCIVLVEESYSEIDESKFNTDKSNVFMFHDRNLLKDDFKNCKFFRRRATLAHSSVKFTPTAFQNPFQFLDSDETALNVTKYTNYITSTGSNPGFKSTVRSSVWATYKAEQYWKEHPATYVSWRYIGTKSGIMRTYPGILLHKNFDHEKRPWWRQALGHPNTMYLTTPYVDGWGSGIVLTFIHTLHKAGTDGIGAVTATVAADFPLQYFNWFINDIYPSCDDGNRCIILDNSGFIVMHPRLKDTTDESDFLEPKHITVEEPGIAEMLTFKGVLNSKECQDFSVNTNLRSYRVTMPSGFSGGLDLKDTENKFEIRPVTDSNLFIIRFQSRPSTTCASICQGSKSPDVVECRDNCDCLCHIPITYDVCTNRYNTESAPSPCSARIPDTSGKNDPDITDGLDACYTPTCHEKSSKQECYSEAECTWCEYTDIGQQIDTPCCRLKEDCYFGKTTPKNRDTCAPISTQAPAESGGDGAKTGWIVGGSVVAGIILTLVVFGGVKYFRNCEREDQTDPYIDAVPDRGDLPQYTEREECTGEESPQKFYDRANQNFYCQSKT</sequence>
<evidence type="ECO:0000313" key="4">
    <source>
        <dbReference type="EMBL" id="CAC5418136.1"/>
    </source>
</evidence>
<protein>
    <recommendedName>
        <fullName evidence="3">VWFA domain-containing protein</fullName>
    </recommendedName>
</protein>
<keyword evidence="1" id="KW-1133">Transmembrane helix</keyword>
<dbReference type="InterPro" id="IPR036465">
    <property type="entry name" value="vWFA_dom_sf"/>
</dbReference>
<proteinExistence type="predicted"/>
<evidence type="ECO:0000256" key="1">
    <source>
        <dbReference type="SAM" id="Phobius"/>
    </source>
</evidence>
<feature type="domain" description="VWFA" evidence="3">
    <location>
        <begin position="205"/>
        <end position="418"/>
    </location>
</feature>